<dbReference type="PANTHER" id="PTHR47424:SF3">
    <property type="entry name" value="REGULATORY PROTEIN GAL4"/>
    <property type="match status" value="1"/>
</dbReference>
<protein>
    <recommendedName>
        <fullName evidence="6">Zn(2)-C6 fungal-type domain-containing protein</fullName>
    </recommendedName>
</protein>
<feature type="compositionally biased region" description="Basic residues" evidence="5">
    <location>
        <begin position="270"/>
        <end position="283"/>
    </location>
</feature>
<accession>A0A427XW48</accession>
<keyword evidence="1" id="KW-0805">Transcription regulation</keyword>
<dbReference type="AlphaFoldDB" id="A0A427XW48"/>
<dbReference type="GO" id="GO:0000981">
    <property type="term" value="F:DNA-binding transcription factor activity, RNA polymerase II-specific"/>
    <property type="evidence" value="ECO:0007669"/>
    <property type="project" value="InterPro"/>
</dbReference>
<dbReference type="InterPro" id="IPR001138">
    <property type="entry name" value="Zn2Cys6_DnaBD"/>
</dbReference>
<dbReference type="GO" id="GO:0000435">
    <property type="term" value="P:positive regulation of transcription from RNA polymerase II promoter by galactose"/>
    <property type="evidence" value="ECO:0007669"/>
    <property type="project" value="TreeGrafter"/>
</dbReference>
<dbReference type="InterPro" id="IPR051127">
    <property type="entry name" value="Fungal_SecMet_Regulators"/>
</dbReference>
<dbReference type="GO" id="GO:0000978">
    <property type="term" value="F:RNA polymerase II cis-regulatory region sequence-specific DNA binding"/>
    <property type="evidence" value="ECO:0007669"/>
    <property type="project" value="TreeGrafter"/>
</dbReference>
<evidence type="ECO:0000256" key="2">
    <source>
        <dbReference type="ARBA" id="ARBA00023125"/>
    </source>
</evidence>
<name>A0A427XW48_9TREE</name>
<dbReference type="STRING" id="1890683.A0A427XW48"/>
<dbReference type="SUPFAM" id="SSF57701">
    <property type="entry name" value="Zn2/Cys6 DNA-binding domain"/>
    <property type="match status" value="1"/>
</dbReference>
<dbReference type="EMBL" id="RSCD01000025">
    <property type="protein sequence ID" value="RSH82981.1"/>
    <property type="molecule type" value="Genomic_DNA"/>
</dbReference>
<keyword evidence="8" id="KW-1185">Reference proteome</keyword>
<evidence type="ECO:0000313" key="8">
    <source>
        <dbReference type="Proteomes" id="UP000279259"/>
    </source>
</evidence>
<dbReference type="GO" id="GO:0005634">
    <property type="term" value="C:nucleus"/>
    <property type="evidence" value="ECO:0007669"/>
    <property type="project" value="TreeGrafter"/>
</dbReference>
<reference evidence="7 8" key="1">
    <citation type="submission" date="2018-11" db="EMBL/GenBank/DDBJ databases">
        <title>Genome sequence of Saitozyma podzolica DSM 27192.</title>
        <authorList>
            <person name="Aliyu H."/>
            <person name="Gorte O."/>
            <person name="Ochsenreither K."/>
        </authorList>
    </citation>
    <scope>NUCLEOTIDE SEQUENCE [LARGE SCALE GENOMIC DNA]</scope>
    <source>
        <strain evidence="7 8">DSM 27192</strain>
    </source>
</reference>
<evidence type="ECO:0000256" key="3">
    <source>
        <dbReference type="ARBA" id="ARBA00023163"/>
    </source>
</evidence>
<organism evidence="7 8">
    <name type="scientific">Saitozyma podzolica</name>
    <dbReference type="NCBI Taxonomy" id="1890683"/>
    <lineage>
        <taxon>Eukaryota</taxon>
        <taxon>Fungi</taxon>
        <taxon>Dikarya</taxon>
        <taxon>Basidiomycota</taxon>
        <taxon>Agaricomycotina</taxon>
        <taxon>Tremellomycetes</taxon>
        <taxon>Tremellales</taxon>
        <taxon>Trimorphomycetaceae</taxon>
        <taxon>Saitozyma</taxon>
    </lineage>
</organism>
<evidence type="ECO:0000256" key="4">
    <source>
        <dbReference type="ARBA" id="ARBA00023242"/>
    </source>
</evidence>
<feature type="region of interest" description="Disordered" evidence="5">
    <location>
        <begin position="160"/>
        <end position="186"/>
    </location>
</feature>
<evidence type="ECO:0000259" key="6">
    <source>
        <dbReference type="PROSITE" id="PS50048"/>
    </source>
</evidence>
<dbReference type="PROSITE" id="PS00463">
    <property type="entry name" value="ZN2_CY6_FUNGAL_1"/>
    <property type="match status" value="1"/>
</dbReference>
<dbReference type="Gene3D" id="4.10.240.10">
    <property type="entry name" value="Zn(2)-C6 fungal-type DNA-binding domain"/>
    <property type="match status" value="1"/>
</dbReference>
<comment type="caution">
    <text evidence="7">The sequence shown here is derived from an EMBL/GenBank/DDBJ whole genome shotgun (WGS) entry which is preliminary data.</text>
</comment>
<proteinExistence type="predicted"/>
<feature type="domain" description="Zn(2)-C6 fungal-type" evidence="6">
    <location>
        <begin position="214"/>
        <end position="243"/>
    </location>
</feature>
<evidence type="ECO:0000256" key="1">
    <source>
        <dbReference type="ARBA" id="ARBA00023015"/>
    </source>
</evidence>
<dbReference type="Proteomes" id="UP000279259">
    <property type="component" value="Unassembled WGS sequence"/>
</dbReference>
<dbReference type="Pfam" id="PF00172">
    <property type="entry name" value="Zn_clus"/>
    <property type="match status" value="1"/>
</dbReference>
<dbReference type="InterPro" id="IPR036864">
    <property type="entry name" value="Zn2-C6_fun-type_DNA-bd_sf"/>
</dbReference>
<keyword evidence="4" id="KW-0539">Nucleus</keyword>
<dbReference type="OrthoDB" id="39175at2759"/>
<keyword evidence="2" id="KW-0238">DNA-binding</keyword>
<evidence type="ECO:0000313" key="7">
    <source>
        <dbReference type="EMBL" id="RSH82981.1"/>
    </source>
</evidence>
<sequence length="501" mass="54542">MLVACPTWPPLPNNTFELPQLEDSDSSPVSTMPPDEQSFPAMSYYSTSMLSTTMGTTPNDGWPLSSSTSLSIPDYSPYALGLTFNPAAATTYNPYVCNYRPTAVPTGMPPSSSASTANCTRPIDAFGAAPPPYDLHWVNDMQPRTRFVSLCTLPDSLAPLRDTVGRSHPKRRRPPPFEPHADPVISKTAPMELALADESLPEVAPRKRSRTAQACKRCRRRKARCFGGDPCNRCLKRKSECEFPSSRQRGLNKPRLPDLPIQNLILPPHPHPHPQSHTKHSHARPQANPHVHPGVHPAPVPLARALTNTHSHSNKHKVRRHSVHSVKPASTMMMPQIPSVFRLLPMHTTAIPHPEPPALGFGLELNPAAIDEYADGKSDPDFGNPSSAPMFVSNSNSSTPVGFGTGSTITLLSADATLHPRLTGMGGGFDLYMPLEDEMMFQFSPQDLGASHDVDRSCDYRFTPSGNQAYTSPSASDQDAVIASSQVYRHVILHAQLSSGA</sequence>
<evidence type="ECO:0000256" key="5">
    <source>
        <dbReference type="SAM" id="MobiDB-lite"/>
    </source>
</evidence>
<feature type="region of interest" description="Disordered" evidence="5">
    <location>
        <begin position="13"/>
        <end position="35"/>
    </location>
</feature>
<dbReference type="PROSITE" id="PS50048">
    <property type="entry name" value="ZN2_CY6_FUNGAL_2"/>
    <property type="match status" value="1"/>
</dbReference>
<dbReference type="PANTHER" id="PTHR47424">
    <property type="entry name" value="REGULATORY PROTEIN GAL4"/>
    <property type="match status" value="1"/>
</dbReference>
<keyword evidence="3" id="KW-0804">Transcription</keyword>
<feature type="region of interest" description="Disordered" evidence="5">
    <location>
        <begin position="267"/>
        <end position="300"/>
    </location>
</feature>
<gene>
    <name evidence="7" type="ORF">EHS25_005690</name>
</gene>
<dbReference type="GO" id="GO:0008270">
    <property type="term" value="F:zinc ion binding"/>
    <property type="evidence" value="ECO:0007669"/>
    <property type="project" value="InterPro"/>
</dbReference>
<dbReference type="SMART" id="SM00066">
    <property type="entry name" value="GAL4"/>
    <property type="match status" value="1"/>
</dbReference>